<dbReference type="Gene3D" id="3.20.20.140">
    <property type="entry name" value="Metal-dependent hydrolases"/>
    <property type="match status" value="1"/>
</dbReference>
<name>A0AAX3LRU9_9RHOB</name>
<dbReference type="AlphaFoldDB" id="A0AAX3LRU9"/>
<dbReference type="Proteomes" id="UP001210770">
    <property type="component" value="Chromosome"/>
</dbReference>
<dbReference type="EMBL" id="CP116423">
    <property type="protein sequence ID" value="WCE70780.1"/>
    <property type="molecule type" value="Genomic_DNA"/>
</dbReference>
<dbReference type="CDD" id="cd01293">
    <property type="entry name" value="Bact_CD"/>
    <property type="match status" value="1"/>
</dbReference>
<proteinExistence type="predicted"/>
<feature type="domain" description="Amidohydrolase 3" evidence="1">
    <location>
        <begin position="93"/>
        <end position="389"/>
    </location>
</feature>
<evidence type="ECO:0000313" key="3">
    <source>
        <dbReference type="Proteomes" id="UP001210770"/>
    </source>
</evidence>
<dbReference type="RefSeq" id="WP_271688999.1">
    <property type="nucleotide sequence ID" value="NZ_CP116423.1"/>
</dbReference>
<dbReference type="PANTHER" id="PTHR32027">
    <property type="entry name" value="CYTOSINE DEAMINASE"/>
    <property type="match status" value="1"/>
</dbReference>
<dbReference type="SUPFAM" id="SSF51338">
    <property type="entry name" value="Composite domain of metallo-dependent hydrolases"/>
    <property type="match status" value="1"/>
</dbReference>
<dbReference type="InterPro" id="IPR052349">
    <property type="entry name" value="Metallo-hydrolase_Enzymes"/>
</dbReference>
<reference evidence="2" key="1">
    <citation type="submission" date="2023-01" db="EMBL/GenBank/DDBJ databases">
        <title>Comparative genomic analysis of cold water coral derived Sulfitobacter faviae: insights into their metabolism and habitat adaptation.</title>
        <authorList>
            <person name="Guo Y."/>
            <person name="Lin S."/>
            <person name="Huang Z."/>
            <person name="Tang K."/>
            <person name="Wang X."/>
        </authorList>
    </citation>
    <scope>NUCLEOTIDE SEQUENCE</scope>
    <source>
        <strain evidence="2">SCSIO W_1865</strain>
    </source>
</reference>
<dbReference type="InterPro" id="IPR013108">
    <property type="entry name" value="Amidohydro_3"/>
</dbReference>
<sequence>MTKPLLLKNLRLMGADAADVLIEGGRIAQIAPKITPTGEVSVEDCGGALALPGLVDAHAHLDKTLWGMPWHPHQQGKSLQQMIDTERKLRHELDMDAERQSARQVALALSKGTTAIRSHVDIDTEHGLSLHRGVAATRARYADVMQIETVAFPQSGLMIRPGTLELMDEALREGADIVGGLDPCGIDRDPKGQLDAVFGLAERHGKPIDIHLHEPGEMGAFSLEMILDRTEALAMQGRVTVSHAFCLGMGDQARVAGLLDRIAALEVSLATTAPAARPVPSVAACRERGIAICAGNDGIRDTWTPYGNACMLERAMLVGLRNNFRADVEVGWALDTCTTEGAKVMGLEGYGLAEGCRADLVLVDVEAVSEAITLRPPRRLVLSGGQIVARNGETEATWQSA</sequence>
<accession>A0AAX3LRU9</accession>
<dbReference type="Gene3D" id="2.30.40.10">
    <property type="entry name" value="Urease, subunit C, domain 1"/>
    <property type="match status" value="1"/>
</dbReference>
<gene>
    <name evidence="2" type="ORF">PL336_02760</name>
</gene>
<dbReference type="GO" id="GO:0016814">
    <property type="term" value="F:hydrolase activity, acting on carbon-nitrogen (but not peptide) bonds, in cyclic amidines"/>
    <property type="evidence" value="ECO:0007669"/>
    <property type="project" value="TreeGrafter"/>
</dbReference>
<dbReference type="PANTHER" id="PTHR32027:SF9">
    <property type="entry name" value="BLL3847 PROTEIN"/>
    <property type="match status" value="1"/>
</dbReference>
<dbReference type="InterPro" id="IPR011059">
    <property type="entry name" value="Metal-dep_hydrolase_composite"/>
</dbReference>
<dbReference type="InterPro" id="IPR032466">
    <property type="entry name" value="Metal_Hydrolase"/>
</dbReference>
<organism evidence="2 3">
    <name type="scientific">Sulfitobacter faviae</name>
    <dbReference type="NCBI Taxonomy" id="1775881"/>
    <lineage>
        <taxon>Bacteria</taxon>
        <taxon>Pseudomonadati</taxon>
        <taxon>Pseudomonadota</taxon>
        <taxon>Alphaproteobacteria</taxon>
        <taxon>Rhodobacterales</taxon>
        <taxon>Roseobacteraceae</taxon>
        <taxon>Sulfitobacter</taxon>
    </lineage>
</organism>
<evidence type="ECO:0000259" key="1">
    <source>
        <dbReference type="Pfam" id="PF07969"/>
    </source>
</evidence>
<dbReference type="NCBIfam" id="NF004636">
    <property type="entry name" value="PRK05985.1"/>
    <property type="match status" value="1"/>
</dbReference>
<protein>
    <submittedName>
        <fullName evidence="2">Amidohydrolase family protein</fullName>
    </submittedName>
</protein>
<dbReference type="Pfam" id="PF07969">
    <property type="entry name" value="Amidohydro_3"/>
    <property type="match status" value="1"/>
</dbReference>
<dbReference type="SUPFAM" id="SSF51556">
    <property type="entry name" value="Metallo-dependent hydrolases"/>
    <property type="match status" value="1"/>
</dbReference>
<evidence type="ECO:0000313" key="2">
    <source>
        <dbReference type="EMBL" id="WCE70780.1"/>
    </source>
</evidence>